<dbReference type="STRING" id="760192.Halhy_4469"/>
<dbReference type="AlphaFoldDB" id="F4KS65"/>
<name>F4KS65_HALH1</name>
<keyword evidence="2" id="KW-1185">Reference proteome</keyword>
<reference evidence="1 2" key="1">
    <citation type="journal article" date="2011" name="Stand. Genomic Sci.">
        <title>Complete genome sequence of Haliscomenobacter hydrossis type strain (O).</title>
        <authorList>
            <consortium name="US DOE Joint Genome Institute (JGI-PGF)"/>
            <person name="Daligault H."/>
            <person name="Lapidus A."/>
            <person name="Zeytun A."/>
            <person name="Nolan M."/>
            <person name="Lucas S."/>
            <person name="Del Rio T.G."/>
            <person name="Tice H."/>
            <person name="Cheng J.F."/>
            <person name="Tapia R."/>
            <person name="Han C."/>
            <person name="Goodwin L."/>
            <person name="Pitluck S."/>
            <person name="Liolios K."/>
            <person name="Pagani I."/>
            <person name="Ivanova N."/>
            <person name="Huntemann M."/>
            <person name="Mavromatis K."/>
            <person name="Mikhailova N."/>
            <person name="Pati A."/>
            <person name="Chen A."/>
            <person name="Palaniappan K."/>
            <person name="Land M."/>
            <person name="Hauser L."/>
            <person name="Brambilla E.M."/>
            <person name="Rohde M."/>
            <person name="Verbarg S."/>
            <person name="Goker M."/>
            <person name="Bristow J."/>
            <person name="Eisen J.A."/>
            <person name="Markowitz V."/>
            <person name="Hugenholtz P."/>
            <person name="Kyrpides N.C."/>
            <person name="Klenk H.P."/>
            <person name="Woyke T."/>
        </authorList>
    </citation>
    <scope>NUCLEOTIDE SEQUENCE [LARGE SCALE GENOMIC DNA]</scope>
    <source>
        <strain evidence="2">ATCC 27775 / DSM 1100 / LMG 10767 / O</strain>
    </source>
</reference>
<sequence length="75" mass="8418">MSTRGVSRSFSFKEFTTCGGWSSGSKKVLRKIKSRIMGLEGNEPTFSHSDLRGLYAPQVPLKNSAELRVYSFTLR</sequence>
<dbReference type="EMBL" id="CP002691">
    <property type="protein sequence ID" value="AEE52310.1"/>
    <property type="molecule type" value="Genomic_DNA"/>
</dbReference>
<dbReference type="KEGG" id="hhy:Halhy_4469"/>
<accession>F4KS65</accession>
<dbReference type="HOGENOM" id="CLU_2666001_0_0_10"/>
<evidence type="ECO:0000313" key="1">
    <source>
        <dbReference type="EMBL" id="AEE52310.1"/>
    </source>
</evidence>
<organism evidence="1 2">
    <name type="scientific">Haliscomenobacter hydrossis (strain ATCC 27775 / DSM 1100 / LMG 10767 / O)</name>
    <dbReference type="NCBI Taxonomy" id="760192"/>
    <lineage>
        <taxon>Bacteria</taxon>
        <taxon>Pseudomonadati</taxon>
        <taxon>Bacteroidota</taxon>
        <taxon>Saprospiria</taxon>
        <taxon>Saprospirales</taxon>
        <taxon>Haliscomenobacteraceae</taxon>
        <taxon>Haliscomenobacter</taxon>
    </lineage>
</organism>
<gene>
    <name evidence="1" type="ordered locus">Halhy_4469</name>
</gene>
<protein>
    <submittedName>
        <fullName evidence="1">Uncharacterized protein</fullName>
    </submittedName>
</protein>
<evidence type="ECO:0000313" key="2">
    <source>
        <dbReference type="Proteomes" id="UP000008461"/>
    </source>
</evidence>
<proteinExistence type="predicted"/>
<dbReference type="Proteomes" id="UP000008461">
    <property type="component" value="Chromosome"/>
</dbReference>
<reference key="2">
    <citation type="submission" date="2011-04" db="EMBL/GenBank/DDBJ databases">
        <title>Complete sequence of chromosome of Haliscomenobacter hydrossis DSM 1100.</title>
        <authorList>
            <consortium name="US DOE Joint Genome Institute (JGI-PGF)"/>
            <person name="Lucas S."/>
            <person name="Han J."/>
            <person name="Lapidus A."/>
            <person name="Bruce D."/>
            <person name="Goodwin L."/>
            <person name="Pitluck S."/>
            <person name="Peters L."/>
            <person name="Kyrpides N."/>
            <person name="Mavromatis K."/>
            <person name="Ivanova N."/>
            <person name="Ovchinnikova G."/>
            <person name="Pagani I."/>
            <person name="Daligault H."/>
            <person name="Detter J.C."/>
            <person name="Han C."/>
            <person name="Land M."/>
            <person name="Hauser L."/>
            <person name="Markowitz V."/>
            <person name="Cheng J.-F."/>
            <person name="Hugenholtz P."/>
            <person name="Woyke T."/>
            <person name="Wu D."/>
            <person name="Verbarg S."/>
            <person name="Frueling A."/>
            <person name="Brambilla E."/>
            <person name="Klenk H.-P."/>
            <person name="Eisen J.A."/>
        </authorList>
    </citation>
    <scope>NUCLEOTIDE SEQUENCE</scope>
    <source>
        <strain>DSM 1100</strain>
    </source>
</reference>